<dbReference type="AlphaFoldDB" id="A0A3F3PZ90"/>
<keyword evidence="1" id="KW-0472">Membrane</keyword>
<sequence length="113" mass="13562">MKSVYFALGYFLVHISTYLILDPYHIVWWWCWWRLFCPIVQPLSYIAFIIRLYGETCDPFGRLLIFFHHELTIELNISTEVGYIPHTQFRKARCSSSILQRITPLRPEDHQSP</sequence>
<organism evidence="2 3">
    <name type="scientific">Aspergillus welwitschiae</name>
    <dbReference type="NCBI Taxonomy" id="1341132"/>
    <lineage>
        <taxon>Eukaryota</taxon>
        <taxon>Fungi</taxon>
        <taxon>Dikarya</taxon>
        <taxon>Ascomycota</taxon>
        <taxon>Pezizomycotina</taxon>
        <taxon>Eurotiomycetes</taxon>
        <taxon>Eurotiomycetidae</taxon>
        <taxon>Eurotiales</taxon>
        <taxon>Aspergillaceae</taxon>
        <taxon>Aspergillus</taxon>
        <taxon>Aspergillus subgen. Circumdati</taxon>
    </lineage>
</organism>
<dbReference type="GeneID" id="38144303"/>
<evidence type="ECO:0000313" key="3">
    <source>
        <dbReference type="Proteomes" id="UP000253729"/>
    </source>
</evidence>
<feature type="transmembrane region" description="Helical" evidence="1">
    <location>
        <begin position="7"/>
        <end position="26"/>
    </location>
</feature>
<keyword evidence="1" id="KW-1133">Transmembrane helix</keyword>
<gene>
    <name evidence="2" type="ORF">BDQ94DRAFT_51342</name>
</gene>
<accession>A0A3F3PZ90</accession>
<keyword evidence="3" id="KW-1185">Reference proteome</keyword>
<reference evidence="2 3" key="1">
    <citation type="submission" date="2018-07" db="EMBL/GenBank/DDBJ databases">
        <title>The genomes of Aspergillus section Nigri reveals drivers in fungal speciation.</title>
        <authorList>
            <consortium name="DOE Joint Genome Institute"/>
            <person name="Vesth T.C."/>
            <person name="Nybo J."/>
            <person name="Theobald S."/>
            <person name="Brandl J."/>
            <person name="Frisvad J.C."/>
            <person name="Nielsen K.F."/>
            <person name="Lyhne E.K."/>
            <person name="Kogle M.E."/>
            <person name="Kuo A."/>
            <person name="Riley R."/>
            <person name="Clum A."/>
            <person name="Nolan M."/>
            <person name="Lipzen A."/>
            <person name="Salamov A."/>
            <person name="Henrissat B."/>
            <person name="Wiebenga A."/>
            <person name="De vries R.P."/>
            <person name="Grigoriev I.V."/>
            <person name="Mortensen U.H."/>
            <person name="Andersen M.R."/>
            <person name="Baker S.E."/>
        </authorList>
    </citation>
    <scope>NUCLEOTIDE SEQUENCE [LARGE SCALE GENOMIC DNA]</scope>
    <source>
        <strain evidence="2 3">CBS 139.54b</strain>
    </source>
</reference>
<dbReference type="EMBL" id="KZ852051">
    <property type="protein sequence ID" value="RDH32259.1"/>
    <property type="molecule type" value="Genomic_DNA"/>
</dbReference>
<protein>
    <submittedName>
        <fullName evidence="2">Uncharacterized protein</fullName>
    </submittedName>
</protein>
<name>A0A3F3PZ90_9EURO</name>
<dbReference type="RefSeq" id="XP_026625281.1">
    <property type="nucleotide sequence ID" value="XM_026775947.1"/>
</dbReference>
<keyword evidence="1" id="KW-0812">Transmembrane</keyword>
<evidence type="ECO:0000256" key="1">
    <source>
        <dbReference type="SAM" id="Phobius"/>
    </source>
</evidence>
<feature type="transmembrane region" description="Helical" evidence="1">
    <location>
        <begin position="32"/>
        <end position="53"/>
    </location>
</feature>
<evidence type="ECO:0000313" key="2">
    <source>
        <dbReference type="EMBL" id="RDH32259.1"/>
    </source>
</evidence>
<proteinExistence type="predicted"/>
<dbReference type="Proteomes" id="UP000253729">
    <property type="component" value="Unassembled WGS sequence"/>
</dbReference>